<dbReference type="PANTHER" id="PTHR47338">
    <property type="entry name" value="ZN(II)2CYS6 TRANSCRIPTION FACTOR (EUROFUNG)-RELATED"/>
    <property type="match status" value="1"/>
</dbReference>
<evidence type="ECO:0000256" key="1">
    <source>
        <dbReference type="ARBA" id="ARBA00004123"/>
    </source>
</evidence>
<dbReference type="GO" id="GO:0005634">
    <property type="term" value="C:nucleus"/>
    <property type="evidence" value="ECO:0007669"/>
    <property type="project" value="UniProtKB-SubCell"/>
</dbReference>
<proteinExistence type="predicted"/>
<dbReference type="GO" id="GO:0003677">
    <property type="term" value="F:DNA binding"/>
    <property type="evidence" value="ECO:0007669"/>
    <property type="project" value="InterPro"/>
</dbReference>
<keyword evidence="2" id="KW-0479">Metal-binding</keyword>
<evidence type="ECO:0000313" key="8">
    <source>
        <dbReference type="EMBL" id="KAF2427178.1"/>
    </source>
</evidence>
<sequence>MQTLQFVNTSGAEPWKNEDAKKFVRSHAMKDYRRRQREGTGKIRRKGAQPGEGSFALVTKKKVVRAEPDKRVSVSTTVIPFRPNSPKIVDILHAPKPLGPVLTSPSISMYTFPTSCMPGGHTFDSLPSPPASVVFSLPSPSPSATTSSSSRSHSQTPLERVSRVMPQDFDMKLSTAVLTVLDNANGSYERIINIYFKSTHSWLTIIRKQRFIQRVAASRIKADARVAILLLSMRLVAEPFDHAKTNYDASRDTLYVAAKHLHRLMRSSKGPSLELIQSGILIALFEHNSYIPDIAYNTLSNCVDMARALGLDISCYSGVSRSKNVSALEEEWKRTYWGMVTLERVIMLHDEKHERATILPEPSLEDALPAVRDEYWDHSDDEASVPGSSYIVSSFVPKDADSFCRQVQASRVMGLVQALIRIPYENDPAVIRGRVFEVDRLLQNELGKLLFDCDGGCTQYCGPISLCVAGSFLLHDYQLRATLTSSDKDDQEAAYRSKLSLAKLISIMVDILRAFPLQHLPELSPSALYCPYLAAMHSLQLDRINGVRSSPTLAGNDFELLIVTLKHFSKMWKCTSEYVKNIERAQARALPLPAVSLTARPQILEYSA</sequence>
<dbReference type="GO" id="GO:0006351">
    <property type="term" value="P:DNA-templated transcription"/>
    <property type="evidence" value="ECO:0007669"/>
    <property type="project" value="InterPro"/>
</dbReference>
<keyword evidence="4" id="KW-0804">Transcription</keyword>
<keyword evidence="3" id="KW-0805">Transcription regulation</keyword>
<evidence type="ECO:0000256" key="2">
    <source>
        <dbReference type="ARBA" id="ARBA00022723"/>
    </source>
</evidence>
<dbReference type="CDD" id="cd12148">
    <property type="entry name" value="fungal_TF_MHR"/>
    <property type="match status" value="1"/>
</dbReference>
<dbReference type="GO" id="GO:0000981">
    <property type="term" value="F:DNA-binding transcription factor activity, RNA polymerase II-specific"/>
    <property type="evidence" value="ECO:0007669"/>
    <property type="project" value="InterPro"/>
</dbReference>
<comment type="subcellular location">
    <subcellularLocation>
        <location evidence="1">Nucleus</location>
    </subcellularLocation>
</comment>
<comment type="caution">
    <text evidence="8">The sequence shown here is derived from an EMBL/GenBank/DDBJ whole genome shotgun (WGS) entry which is preliminary data.</text>
</comment>
<dbReference type="AlphaFoldDB" id="A0A9P4NLE0"/>
<dbReference type="OrthoDB" id="3862662at2759"/>
<dbReference type="Proteomes" id="UP000800235">
    <property type="component" value="Unassembled WGS sequence"/>
</dbReference>
<evidence type="ECO:0000256" key="6">
    <source>
        <dbReference type="SAM" id="MobiDB-lite"/>
    </source>
</evidence>
<dbReference type="InterPro" id="IPR007219">
    <property type="entry name" value="XnlR_reg_dom"/>
</dbReference>
<evidence type="ECO:0000256" key="4">
    <source>
        <dbReference type="ARBA" id="ARBA00023163"/>
    </source>
</evidence>
<dbReference type="PANTHER" id="PTHR47338:SF20">
    <property type="entry name" value="ZN(II)2CYS6 TRANSCRIPTION FACTOR (EUROFUNG)"/>
    <property type="match status" value="1"/>
</dbReference>
<feature type="compositionally biased region" description="Low complexity" evidence="6">
    <location>
        <begin position="134"/>
        <end position="157"/>
    </location>
</feature>
<organism evidence="8 9">
    <name type="scientific">Tothia fuscella</name>
    <dbReference type="NCBI Taxonomy" id="1048955"/>
    <lineage>
        <taxon>Eukaryota</taxon>
        <taxon>Fungi</taxon>
        <taxon>Dikarya</taxon>
        <taxon>Ascomycota</taxon>
        <taxon>Pezizomycotina</taxon>
        <taxon>Dothideomycetes</taxon>
        <taxon>Pleosporomycetidae</taxon>
        <taxon>Venturiales</taxon>
        <taxon>Cylindrosympodiaceae</taxon>
        <taxon>Tothia</taxon>
    </lineage>
</organism>
<dbReference type="EMBL" id="MU007062">
    <property type="protein sequence ID" value="KAF2427178.1"/>
    <property type="molecule type" value="Genomic_DNA"/>
</dbReference>
<feature type="domain" description="Xylanolytic transcriptional activator regulatory" evidence="7">
    <location>
        <begin position="192"/>
        <end position="388"/>
    </location>
</feature>
<keyword evidence="9" id="KW-1185">Reference proteome</keyword>
<keyword evidence="5" id="KW-0539">Nucleus</keyword>
<name>A0A9P4NLE0_9PEZI</name>
<feature type="compositionally biased region" description="Basic residues" evidence="6">
    <location>
        <begin position="28"/>
        <end position="47"/>
    </location>
</feature>
<evidence type="ECO:0000313" key="9">
    <source>
        <dbReference type="Proteomes" id="UP000800235"/>
    </source>
</evidence>
<dbReference type="InterPro" id="IPR050815">
    <property type="entry name" value="TF_fung"/>
</dbReference>
<accession>A0A9P4NLE0</accession>
<evidence type="ECO:0000259" key="7">
    <source>
        <dbReference type="Pfam" id="PF04082"/>
    </source>
</evidence>
<evidence type="ECO:0000256" key="3">
    <source>
        <dbReference type="ARBA" id="ARBA00023015"/>
    </source>
</evidence>
<feature type="region of interest" description="Disordered" evidence="6">
    <location>
        <begin position="28"/>
        <end position="54"/>
    </location>
</feature>
<feature type="region of interest" description="Disordered" evidence="6">
    <location>
        <begin position="134"/>
        <end position="160"/>
    </location>
</feature>
<evidence type="ECO:0000256" key="5">
    <source>
        <dbReference type="ARBA" id="ARBA00023242"/>
    </source>
</evidence>
<protein>
    <recommendedName>
        <fullName evidence="7">Xylanolytic transcriptional activator regulatory domain-containing protein</fullName>
    </recommendedName>
</protein>
<gene>
    <name evidence="8" type="ORF">EJ08DRAFT_366111</name>
</gene>
<reference evidence="8" key="1">
    <citation type="journal article" date="2020" name="Stud. Mycol.">
        <title>101 Dothideomycetes genomes: a test case for predicting lifestyles and emergence of pathogens.</title>
        <authorList>
            <person name="Haridas S."/>
            <person name="Albert R."/>
            <person name="Binder M."/>
            <person name="Bloem J."/>
            <person name="Labutti K."/>
            <person name="Salamov A."/>
            <person name="Andreopoulos B."/>
            <person name="Baker S."/>
            <person name="Barry K."/>
            <person name="Bills G."/>
            <person name="Bluhm B."/>
            <person name="Cannon C."/>
            <person name="Castanera R."/>
            <person name="Culley D."/>
            <person name="Daum C."/>
            <person name="Ezra D."/>
            <person name="Gonzalez J."/>
            <person name="Henrissat B."/>
            <person name="Kuo A."/>
            <person name="Liang C."/>
            <person name="Lipzen A."/>
            <person name="Lutzoni F."/>
            <person name="Magnuson J."/>
            <person name="Mondo S."/>
            <person name="Nolan M."/>
            <person name="Ohm R."/>
            <person name="Pangilinan J."/>
            <person name="Park H.-J."/>
            <person name="Ramirez L."/>
            <person name="Alfaro M."/>
            <person name="Sun H."/>
            <person name="Tritt A."/>
            <person name="Yoshinaga Y."/>
            <person name="Zwiers L.-H."/>
            <person name="Turgeon B."/>
            <person name="Goodwin S."/>
            <person name="Spatafora J."/>
            <person name="Crous P."/>
            <person name="Grigoriev I."/>
        </authorList>
    </citation>
    <scope>NUCLEOTIDE SEQUENCE</scope>
    <source>
        <strain evidence="8">CBS 130266</strain>
    </source>
</reference>
<dbReference type="GO" id="GO:0008270">
    <property type="term" value="F:zinc ion binding"/>
    <property type="evidence" value="ECO:0007669"/>
    <property type="project" value="InterPro"/>
</dbReference>
<dbReference type="Pfam" id="PF04082">
    <property type="entry name" value="Fungal_trans"/>
    <property type="match status" value="1"/>
</dbReference>